<dbReference type="InterPro" id="IPR005901">
    <property type="entry name" value="GLPGLI"/>
</dbReference>
<reference evidence="1 2" key="1">
    <citation type="journal article" date="2018" name="Nat. Biotechnol.">
        <title>A standardized bacterial taxonomy based on genome phylogeny substantially revises the tree of life.</title>
        <authorList>
            <person name="Parks D.H."/>
            <person name="Chuvochina M."/>
            <person name="Waite D.W."/>
            <person name="Rinke C."/>
            <person name="Skarshewski A."/>
            <person name="Chaumeil P.A."/>
            <person name="Hugenholtz P."/>
        </authorList>
    </citation>
    <scope>NUCLEOTIDE SEQUENCE [LARGE SCALE GENOMIC DNA]</scope>
    <source>
        <strain evidence="1">UBA9359</strain>
    </source>
</reference>
<proteinExistence type="predicted"/>
<sequence length="296" mass="34211">MVRFNIRYCDRNQSTMLMNNKIIIALSFLVFNFFEVQAQDDLNYRVTYTLTFKLDSTDLESSKSETMWLFANNESSLFLSKGAALKDSMSVNVNLADIGSERWKSKTEAAKTEFNYRVFKDKSDNKMGYGIKLISDKLYYSQPMDQLNWEIQAETKEISGYQAQKATISFAGRDYTAWFTPEIPLTDGPYKFSGLPGLILELQDSDAEYVFEFKGFEELSTPLAYKIFPEEYKEIKKKELMDLVATYESDPISYINNYVGEGGKVIRIGLEGDDKKNYLKKHRERLAKKNNPIELD</sequence>
<dbReference type="Pfam" id="PF09697">
    <property type="entry name" value="Porph_ging"/>
    <property type="match status" value="1"/>
</dbReference>
<dbReference type="EMBL" id="DPMF01000044">
    <property type="protein sequence ID" value="HCV79849.1"/>
    <property type="molecule type" value="Genomic_DNA"/>
</dbReference>
<protein>
    <submittedName>
        <fullName evidence="1">GLPGLI family protein</fullName>
    </submittedName>
</protein>
<name>A0A3D5IVC9_9FLAO</name>
<accession>A0A3D5IVC9</accession>
<comment type="caution">
    <text evidence="1">The sequence shown here is derived from an EMBL/GenBank/DDBJ whole genome shotgun (WGS) entry which is preliminary data.</text>
</comment>
<dbReference type="AlphaFoldDB" id="A0A3D5IVC9"/>
<evidence type="ECO:0000313" key="1">
    <source>
        <dbReference type="EMBL" id="HCV79849.1"/>
    </source>
</evidence>
<dbReference type="Proteomes" id="UP000264330">
    <property type="component" value="Unassembled WGS sequence"/>
</dbReference>
<gene>
    <name evidence="1" type="ORF">DGQ38_02230</name>
</gene>
<evidence type="ECO:0000313" key="2">
    <source>
        <dbReference type="Proteomes" id="UP000264330"/>
    </source>
</evidence>
<dbReference type="NCBIfam" id="TIGR01200">
    <property type="entry name" value="GLPGLI"/>
    <property type="match status" value="1"/>
</dbReference>
<organism evidence="1 2">
    <name type="scientific">Zunongwangia profunda</name>
    <dbReference type="NCBI Taxonomy" id="398743"/>
    <lineage>
        <taxon>Bacteria</taxon>
        <taxon>Pseudomonadati</taxon>
        <taxon>Bacteroidota</taxon>
        <taxon>Flavobacteriia</taxon>
        <taxon>Flavobacteriales</taxon>
        <taxon>Flavobacteriaceae</taxon>
        <taxon>Zunongwangia</taxon>
    </lineage>
</organism>